<accession>A0AAW0CII5</accession>
<protein>
    <submittedName>
        <fullName evidence="1">Uncharacterized protein</fullName>
    </submittedName>
</protein>
<dbReference type="EMBL" id="JAYKXP010000042">
    <property type="protein sequence ID" value="KAK7038856.1"/>
    <property type="molecule type" value="Genomic_DNA"/>
</dbReference>
<keyword evidence="2" id="KW-1185">Reference proteome</keyword>
<name>A0AAW0CII5_9AGAR</name>
<organism evidence="1 2">
    <name type="scientific">Paramarasmius palmivorus</name>
    <dbReference type="NCBI Taxonomy" id="297713"/>
    <lineage>
        <taxon>Eukaryota</taxon>
        <taxon>Fungi</taxon>
        <taxon>Dikarya</taxon>
        <taxon>Basidiomycota</taxon>
        <taxon>Agaricomycotina</taxon>
        <taxon>Agaricomycetes</taxon>
        <taxon>Agaricomycetidae</taxon>
        <taxon>Agaricales</taxon>
        <taxon>Marasmiineae</taxon>
        <taxon>Marasmiaceae</taxon>
        <taxon>Paramarasmius</taxon>
    </lineage>
</organism>
<evidence type="ECO:0000313" key="1">
    <source>
        <dbReference type="EMBL" id="KAK7038856.1"/>
    </source>
</evidence>
<comment type="caution">
    <text evidence="1">The sequence shown here is derived from an EMBL/GenBank/DDBJ whole genome shotgun (WGS) entry which is preliminary data.</text>
</comment>
<dbReference type="AlphaFoldDB" id="A0AAW0CII5"/>
<evidence type="ECO:0000313" key="2">
    <source>
        <dbReference type="Proteomes" id="UP001383192"/>
    </source>
</evidence>
<sequence>MSSPLLSSKDVDKATTAIARLLRELGYTFCFSGGTACYYYGATTIPSSIDIIILDAQATEDSLKSQIIAKDDKFYLLLPNPRTAQSTAMYQVLYYWLTPKETASGEKPLFQPGRSQRPG</sequence>
<reference evidence="1 2" key="1">
    <citation type="submission" date="2024-01" db="EMBL/GenBank/DDBJ databases">
        <title>A draft genome for a cacao thread blight-causing isolate of Paramarasmius palmivorus.</title>
        <authorList>
            <person name="Baruah I.K."/>
            <person name="Bukari Y."/>
            <person name="Amoako-Attah I."/>
            <person name="Meinhardt L.W."/>
            <person name="Bailey B.A."/>
            <person name="Cohen S.P."/>
        </authorList>
    </citation>
    <scope>NUCLEOTIDE SEQUENCE [LARGE SCALE GENOMIC DNA]</scope>
    <source>
        <strain evidence="1 2">GH-12</strain>
    </source>
</reference>
<gene>
    <name evidence="1" type="ORF">VNI00_010486</name>
</gene>
<proteinExistence type="predicted"/>
<dbReference type="Proteomes" id="UP001383192">
    <property type="component" value="Unassembled WGS sequence"/>
</dbReference>